<keyword evidence="2" id="KW-1185">Reference proteome</keyword>
<proteinExistence type="predicted"/>
<dbReference type="GO" id="GO:0001650">
    <property type="term" value="C:fibrillar center"/>
    <property type="evidence" value="ECO:0007669"/>
    <property type="project" value="TreeGrafter"/>
</dbReference>
<organism evidence="1 2">
    <name type="scientific">Nepenthes gracilis</name>
    <name type="common">Slender pitcher plant</name>
    <dbReference type="NCBI Taxonomy" id="150966"/>
    <lineage>
        <taxon>Eukaryota</taxon>
        <taxon>Viridiplantae</taxon>
        <taxon>Streptophyta</taxon>
        <taxon>Embryophyta</taxon>
        <taxon>Tracheophyta</taxon>
        <taxon>Spermatophyta</taxon>
        <taxon>Magnoliopsida</taxon>
        <taxon>eudicotyledons</taxon>
        <taxon>Gunneridae</taxon>
        <taxon>Pentapetalae</taxon>
        <taxon>Caryophyllales</taxon>
        <taxon>Nepenthaceae</taxon>
        <taxon>Nepenthes</taxon>
    </lineage>
</organism>
<dbReference type="GO" id="GO:0001164">
    <property type="term" value="F:RNA polymerase I core promoter sequence-specific DNA binding"/>
    <property type="evidence" value="ECO:0007669"/>
    <property type="project" value="TreeGrafter"/>
</dbReference>
<comment type="caution">
    <text evidence="1">The sequence shown here is derived from an EMBL/GenBank/DDBJ whole genome shotgun (WGS) entry which is preliminary data.</text>
</comment>
<dbReference type="InterPro" id="IPR038801">
    <property type="entry name" value="TAF1C"/>
</dbReference>
<gene>
    <name evidence="1" type="ORF">Nepgr_017947</name>
</gene>
<evidence type="ECO:0000313" key="1">
    <source>
        <dbReference type="EMBL" id="GMH16106.1"/>
    </source>
</evidence>
<dbReference type="EMBL" id="BSYO01000016">
    <property type="protein sequence ID" value="GMH16106.1"/>
    <property type="molecule type" value="Genomic_DNA"/>
</dbReference>
<dbReference type="Proteomes" id="UP001279734">
    <property type="component" value="Unassembled WGS sequence"/>
</dbReference>
<dbReference type="AlphaFoldDB" id="A0AAD3SSX7"/>
<name>A0AAD3SSX7_NEPGR</name>
<dbReference type="PANTHER" id="PTHR15319">
    <property type="entry name" value="TATA BOX-BINDING PROTEIN ASSOCIATED FACTOR RNA POLYMERASE I SUBUNIT C"/>
    <property type="match status" value="1"/>
</dbReference>
<accession>A0AAD3SSX7</accession>
<reference evidence="1" key="1">
    <citation type="submission" date="2023-05" db="EMBL/GenBank/DDBJ databases">
        <title>Nepenthes gracilis genome sequencing.</title>
        <authorList>
            <person name="Fukushima K."/>
        </authorList>
    </citation>
    <scope>NUCLEOTIDE SEQUENCE</scope>
    <source>
        <strain evidence="1">SING2019-196</strain>
    </source>
</reference>
<sequence length="922" mass="105113">MDLSEDWKSLWPISSVHSPPLLLSNPPSSTLFGPLFFNPIPNTTTPLLTSPSSLSPPILTPPPSLSLARFLQTTTSPHSSILPSTSSAISSAFGMHYLRDFTSYNHNRVEILRCPNNRILIFFTTGDNLDRVGFIALSVRDTNFVVHLDPSDNIFMSMNEFNHRIFLLSACPVNCSFSSSGSNDVHVGFLMACTMYSVHWFSVRIKGLGSDSEKPVLLYLGDKLFKSCAVVHACWNPHLPEESMVLLESGELFLFDVNSSSASSSLWNFNARFRGKRLRPFWDELGGYEKNGWFSCVFSWHPRILVVANSNAVFLMDFRFEKCHVSCLLKIQMLSNNSLTKMDRFVAFSKAGPDDFYFVVASEHFLLLCDIRKPLMPVLQWVHGLHEPSYITVLRLSELRSNSSTDAHKHPSETGFGIVLGSFWKDDFSLFCYGPYPPPPPKAFSSKISKFCNSFYAWELPSQLSLSGCDCHCGSCLLRMAFAKDYLPEWTEWQEKKELVLGFYILDKDLYSLSSKQEEYGGFILIRLMSSGKLEAQRYCASWNMVQKNRAAHEEFPLHLKDSLLSHMGNEEYKFVKRFQYLKLDYLYGHLNGVLARILFSNSKRAHAIASWKKYSSVHSHEFLCEKLKVFSLGAPISSLSVADVFRDISMPTTIYEVASRRMWTMLPMDILGLSFCDYKECFGFLIGQKKMSLEFLTVPDQTQLPPFFLRNPSRRSNKWSSKTQPGNDFVGPVLPLPACLALVEIQKNSNLEKAREFSSEAALLLQCDVVMNAAKEIGVVLSSHNLHKEFAVSLVDDREETWPASQSSHSFFLYKPTAFFKELSDIDSVQKDHEDERFTMTIAKLPEKLAKKEIDLVDMELFNDLCPVELRFDNHNITFEPDELKAYKLLKRQFSKWQDGFTPYQDFCAKLQNQKQDQVFG</sequence>
<dbReference type="PANTHER" id="PTHR15319:SF1">
    <property type="entry name" value="TATA BOX-BINDING PROTEIN-ASSOCIATED FACTOR RNA POLYMERASE I SUBUNIT C"/>
    <property type="match status" value="1"/>
</dbReference>
<protein>
    <submittedName>
        <fullName evidence="1">Uncharacterized protein</fullName>
    </submittedName>
</protein>
<evidence type="ECO:0000313" key="2">
    <source>
        <dbReference type="Proteomes" id="UP001279734"/>
    </source>
</evidence>